<organism evidence="1 2">
    <name type="scientific">Rhodococcus pyridinivorans KG-16</name>
    <dbReference type="NCBI Taxonomy" id="1441730"/>
    <lineage>
        <taxon>Bacteria</taxon>
        <taxon>Bacillati</taxon>
        <taxon>Actinomycetota</taxon>
        <taxon>Actinomycetes</taxon>
        <taxon>Mycobacteriales</taxon>
        <taxon>Nocardiaceae</taxon>
        <taxon>Rhodococcus</taxon>
    </lineage>
</organism>
<reference evidence="1 2" key="2">
    <citation type="journal article" date="2016" name="Genome Announc.">
        <title>Draft Genome Sequence of a Versatile Hydrocarbon-Degrading Bacterium, Rhodococcus pyridinivorans Strain KG-16, Collected from Oil Fields in India.</title>
        <authorList>
            <person name="Aggarwal R.K."/>
            <person name="Dawar C."/>
            <person name="Phanindranath R."/>
            <person name="Mutnuri L."/>
            <person name="Dayal A.M."/>
        </authorList>
    </citation>
    <scope>NUCLEOTIDE SEQUENCE [LARGE SCALE GENOMIC DNA]</scope>
    <source>
        <strain evidence="1 2">KG-16</strain>
    </source>
</reference>
<proteinExistence type="predicted"/>
<dbReference type="RefSeq" id="WP_060652650.1">
    <property type="nucleotide sequence ID" value="NZ_AZXY01000007.1"/>
</dbReference>
<dbReference type="Pfam" id="PF08893">
    <property type="entry name" value="DUF1839"/>
    <property type="match status" value="1"/>
</dbReference>
<comment type="caution">
    <text evidence="1">The sequence shown here is derived from an EMBL/GenBank/DDBJ whole genome shotgun (WGS) entry which is preliminary data.</text>
</comment>
<dbReference type="PATRIC" id="fig|1441730.3.peg.3232"/>
<sequence length="319" mass="35273">MSDRLIDVRVDGYSPHFVHAADRIWTETNCYVDLWVEVLHSLGHDPVPAAACAFSARFDGAQWTFLKFRPEDLLALYGVDVAEMNVWRRPVDHLEDNAAAGLLSTIEVDAFWLPDTEGTGYRESRSKTTIVPNLIDRDTETLEYFHNSGYHVLTGEDFRGVFGLDEPVPTWPPYLEQVRLDVVQPQCDAFDTVVLRHLRMRAGSNPVRELGKRVLADVDPIRTGGMDVFHPWTFGVLRQCGATAELAADVSVYMDGRGYAGAAAAADGFRAVAEGAKSVQFRMARAARGRSVDPGDQLTAMADAWEDALATVVRAAGMR</sequence>
<reference evidence="2" key="1">
    <citation type="submission" date="2015-01" db="EMBL/GenBank/DDBJ databases">
        <title>Draft genome sequence of Rhodococcus pyridinivorans strain KG-16, a hydrocarbon-degrading bacterium.</title>
        <authorList>
            <person name="Aggarwal R.K."/>
            <person name="Dawar C."/>
        </authorList>
    </citation>
    <scope>NUCLEOTIDE SEQUENCE [LARGE SCALE GENOMIC DNA]</scope>
    <source>
        <strain evidence="2">KG-16</strain>
    </source>
</reference>
<dbReference type="AlphaFoldDB" id="A0A0V9UIY8"/>
<protein>
    <recommendedName>
        <fullName evidence="3">DUF1839 family protein</fullName>
    </recommendedName>
</protein>
<dbReference type="Proteomes" id="UP000053060">
    <property type="component" value="Unassembled WGS sequence"/>
</dbReference>
<accession>A0A0V9UIY8</accession>
<dbReference type="EMBL" id="AZXY01000007">
    <property type="protein sequence ID" value="KSZ57974.1"/>
    <property type="molecule type" value="Genomic_DNA"/>
</dbReference>
<evidence type="ECO:0000313" key="2">
    <source>
        <dbReference type="Proteomes" id="UP000053060"/>
    </source>
</evidence>
<dbReference type="InterPro" id="IPR014989">
    <property type="entry name" value="DUF1839"/>
</dbReference>
<evidence type="ECO:0008006" key="3">
    <source>
        <dbReference type="Google" id="ProtNLM"/>
    </source>
</evidence>
<gene>
    <name evidence="1" type="ORF">Z045_15545</name>
</gene>
<evidence type="ECO:0000313" key="1">
    <source>
        <dbReference type="EMBL" id="KSZ57974.1"/>
    </source>
</evidence>
<name>A0A0V9UIY8_9NOCA</name>